<keyword evidence="2" id="KW-1185">Reference proteome</keyword>
<dbReference type="GO" id="GO:0005886">
    <property type="term" value="C:plasma membrane"/>
    <property type="evidence" value="ECO:0007669"/>
    <property type="project" value="TreeGrafter"/>
</dbReference>
<proteinExistence type="predicted"/>
<dbReference type="Proteomes" id="UP000253383">
    <property type="component" value="Unassembled WGS sequence"/>
</dbReference>
<comment type="caution">
    <text evidence="1">The sequence shown here is derived from an EMBL/GenBank/DDBJ whole genome shotgun (WGS) entry which is preliminary data.</text>
</comment>
<dbReference type="OrthoDB" id="843080at2"/>
<evidence type="ECO:0000313" key="2">
    <source>
        <dbReference type="Proteomes" id="UP000253383"/>
    </source>
</evidence>
<dbReference type="RefSeq" id="WP_114407570.1">
    <property type="nucleotide sequence ID" value="NZ_QOWE01000015.1"/>
</dbReference>
<dbReference type="InterPro" id="IPR052894">
    <property type="entry name" value="AsmA-related"/>
</dbReference>
<organism evidence="1 2">
    <name type="scientific">Larkinella punicea</name>
    <dbReference type="NCBI Taxonomy" id="2315727"/>
    <lineage>
        <taxon>Bacteria</taxon>
        <taxon>Pseudomonadati</taxon>
        <taxon>Bacteroidota</taxon>
        <taxon>Cytophagia</taxon>
        <taxon>Cytophagales</taxon>
        <taxon>Spirosomataceae</taxon>
        <taxon>Larkinella</taxon>
    </lineage>
</organism>
<dbReference type="PANTHER" id="PTHR30441">
    <property type="entry name" value="DUF748 DOMAIN-CONTAINING PROTEIN"/>
    <property type="match status" value="1"/>
</dbReference>
<reference evidence="1 2" key="1">
    <citation type="submission" date="2018-07" db="EMBL/GenBank/DDBJ databases">
        <title>Genome analysis of Larkinella rosea.</title>
        <authorList>
            <person name="Zhou Z."/>
            <person name="Wang G."/>
        </authorList>
    </citation>
    <scope>NUCLEOTIDE SEQUENCE [LARGE SCALE GENOMIC DNA]</scope>
    <source>
        <strain evidence="2">zzj9</strain>
    </source>
</reference>
<dbReference type="GO" id="GO:0090313">
    <property type="term" value="P:regulation of protein targeting to membrane"/>
    <property type="evidence" value="ECO:0007669"/>
    <property type="project" value="TreeGrafter"/>
</dbReference>
<accession>A0A368JM18</accession>
<dbReference type="PANTHER" id="PTHR30441:SF8">
    <property type="entry name" value="DUF748 DOMAIN-CONTAINING PROTEIN"/>
    <property type="match status" value="1"/>
</dbReference>
<evidence type="ECO:0000313" key="1">
    <source>
        <dbReference type="EMBL" id="RCR68106.1"/>
    </source>
</evidence>
<sequence length="944" mass="106422">MARFSHWIKIGAALAGVLLVVGLLIPLLLTTVYKEKVILAVRNEFASHTEQRLADFGVNFSLLSHFPNLAIQLNDVSIHDNQGPQPMEIVGVDQANLVIRLSDIFRESRTVKKILLKGVRYHQRVDSTGQKTGLVWKAETRSDTSHTHSIAIPEIRIEDATVIVENDYKKNAFSMTIRNADLNGHLNHPTLQLQGTVEGAIDFIKNRNLMLFRAQAFTANVRYEYNPTTKTGTFSQSQLLVNGSPIHLTGSHRKLPENQGMDLNIGLNGLQPAHEFLAALLPDSLKRYAGDADMKGKVAFRFRMSGQSSTTVRPHNDISFQLQAQNYHWPKTPVVFQTVQVRGNWNNGARNARETTKLTLQQFRVQSGDDTLVVRGTLANLVSPVADATIQGKLSLQQLAQLMNWPGDSLYSGTAAINLAVRSPLLYSTVVKPAPNEPFWKGTLRVKDGCLHFPKPSGRCTALNADIHFIPENNMLRIREVVGKLDGRFFKINGEITNLLRYALGGNRTTYPVRTKLAAHWQELDFSKPLPPSARRSGPPKIPTSTDSLLAGLLFGTEYSAVIRIDRIRLPSREDLSDMSFVVHKKGERVRVPQLRCRTTLGGSIAGLGHFQLTPDGIQAPYAALSLSYERLDLQRLVGLLSGLNSMQATYKRPVSQQKKSALNDYQFDVEVKARKLDYQTLKGDDFGLKTVIKDETAQLERLTMNVFGGRLGSHGLMKLGRPEGFPVTLNVTLQKMDLHLLFRAAEEMRIDVLKSENIRGNVDCAMSLRTELNNDFLPDIKKITAYTKASIRQMELIEVQPIQQALRFLPKSKTSHIYFEDVEAQFLLHENRILMPDLNLSSNLSYLHLNGDYTLNKKAAFLVEISLTDLIFGNNKRRIRQIQEPDSTRTSRGLKNHLLLQRDLGKYRMKMFGRRDFEAQKQTLRSEWQEELSRHKIDTTFSR</sequence>
<gene>
    <name evidence="1" type="ORF">DUE52_18765</name>
</gene>
<name>A0A368JM18_9BACT</name>
<dbReference type="AlphaFoldDB" id="A0A368JM18"/>
<protein>
    <submittedName>
        <fullName evidence="1">Uncharacterized protein</fullName>
    </submittedName>
</protein>
<dbReference type="EMBL" id="QOWE01000015">
    <property type="protein sequence ID" value="RCR68106.1"/>
    <property type="molecule type" value="Genomic_DNA"/>
</dbReference>